<dbReference type="InterPro" id="IPR017441">
    <property type="entry name" value="Protein_kinase_ATP_BS"/>
</dbReference>
<dbReference type="InterPro" id="IPR019734">
    <property type="entry name" value="TPR_rpt"/>
</dbReference>
<evidence type="ECO:0000256" key="4">
    <source>
        <dbReference type="ARBA" id="ARBA00022840"/>
    </source>
</evidence>
<organism evidence="8 9">
    <name type="scientific">Cognatilysobacter lacus</name>
    <dbReference type="NCBI Taxonomy" id="1643323"/>
    <lineage>
        <taxon>Bacteria</taxon>
        <taxon>Pseudomonadati</taxon>
        <taxon>Pseudomonadota</taxon>
        <taxon>Gammaproteobacteria</taxon>
        <taxon>Lysobacterales</taxon>
        <taxon>Lysobacteraceae</taxon>
        <taxon>Cognatilysobacter</taxon>
    </lineage>
</organism>
<evidence type="ECO:0000313" key="9">
    <source>
        <dbReference type="Proteomes" id="UP000323164"/>
    </source>
</evidence>
<evidence type="ECO:0000256" key="3">
    <source>
        <dbReference type="ARBA" id="ARBA00022777"/>
    </source>
</evidence>
<dbReference type="EMBL" id="VTRV01000112">
    <property type="protein sequence ID" value="TZF88272.1"/>
    <property type="molecule type" value="Genomic_DNA"/>
</dbReference>
<evidence type="ECO:0000256" key="6">
    <source>
        <dbReference type="PROSITE-ProRule" id="PRU10141"/>
    </source>
</evidence>
<feature type="domain" description="Protein kinase" evidence="7">
    <location>
        <begin position="25"/>
        <end position="301"/>
    </location>
</feature>
<protein>
    <submittedName>
        <fullName evidence="8">Protein kinase</fullName>
    </submittedName>
</protein>
<evidence type="ECO:0000313" key="8">
    <source>
        <dbReference type="EMBL" id="TZF88272.1"/>
    </source>
</evidence>
<dbReference type="Pfam" id="PF00069">
    <property type="entry name" value="Pkinase"/>
    <property type="match status" value="1"/>
</dbReference>
<keyword evidence="1" id="KW-0808">Transferase</keyword>
<dbReference type="Pfam" id="PF13424">
    <property type="entry name" value="TPR_12"/>
    <property type="match status" value="1"/>
</dbReference>
<dbReference type="SMART" id="SM00220">
    <property type="entry name" value="S_TKc"/>
    <property type="match status" value="1"/>
</dbReference>
<keyword evidence="2 6" id="KW-0547">Nucleotide-binding</keyword>
<feature type="non-terminal residue" evidence="8">
    <location>
        <position position="947"/>
    </location>
</feature>
<dbReference type="Gene3D" id="1.25.40.10">
    <property type="entry name" value="Tetratricopeptide repeat domain"/>
    <property type="match status" value="2"/>
</dbReference>
<dbReference type="Gene3D" id="1.10.510.10">
    <property type="entry name" value="Transferase(Phosphotransferase) domain 1"/>
    <property type="match status" value="1"/>
</dbReference>
<dbReference type="SUPFAM" id="SSF56112">
    <property type="entry name" value="Protein kinase-like (PK-like)"/>
    <property type="match status" value="1"/>
</dbReference>
<dbReference type="InterPro" id="IPR011009">
    <property type="entry name" value="Kinase-like_dom_sf"/>
</dbReference>
<dbReference type="PANTHER" id="PTHR43289">
    <property type="entry name" value="MITOGEN-ACTIVATED PROTEIN KINASE KINASE KINASE 20-RELATED"/>
    <property type="match status" value="1"/>
</dbReference>
<name>A0A5D8Z2E8_9GAMM</name>
<dbReference type="AlphaFoldDB" id="A0A5D8Z2E8"/>
<keyword evidence="5" id="KW-0802">TPR repeat</keyword>
<evidence type="ECO:0000256" key="5">
    <source>
        <dbReference type="PROSITE-ProRule" id="PRU00339"/>
    </source>
</evidence>
<comment type="caution">
    <text evidence="8">The sequence shown here is derived from an EMBL/GenBank/DDBJ whole genome shotgun (WGS) entry which is preliminary data.</text>
</comment>
<dbReference type="RefSeq" id="WP_149353226.1">
    <property type="nucleotide sequence ID" value="NZ_VTRV01000112.1"/>
</dbReference>
<gene>
    <name evidence="8" type="ORF">FW784_10130</name>
</gene>
<evidence type="ECO:0000256" key="1">
    <source>
        <dbReference type="ARBA" id="ARBA00022679"/>
    </source>
</evidence>
<dbReference type="SMART" id="SM00028">
    <property type="entry name" value="TPR"/>
    <property type="match status" value="7"/>
</dbReference>
<accession>A0A5D8Z2E8</accession>
<keyword evidence="4 6" id="KW-0067">ATP-binding</keyword>
<dbReference type="Proteomes" id="UP000323164">
    <property type="component" value="Unassembled WGS sequence"/>
</dbReference>
<dbReference type="PROSITE" id="PS00107">
    <property type="entry name" value="PROTEIN_KINASE_ATP"/>
    <property type="match status" value="1"/>
</dbReference>
<dbReference type="PANTHER" id="PTHR43289:SF6">
    <property type="entry name" value="SERINE_THREONINE-PROTEIN KINASE NEKL-3"/>
    <property type="match status" value="1"/>
</dbReference>
<feature type="repeat" description="TPR" evidence="5">
    <location>
        <begin position="650"/>
        <end position="683"/>
    </location>
</feature>
<evidence type="ECO:0000256" key="2">
    <source>
        <dbReference type="ARBA" id="ARBA00022741"/>
    </source>
</evidence>
<reference evidence="8 9" key="1">
    <citation type="submission" date="2019-08" db="EMBL/GenBank/DDBJ databases">
        <title>Draft genome sequence of Lysobacter sp. UKS-15.</title>
        <authorList>
            <person name="Im W.-T."/>
        </authorList>
    </citation>
    <scope>NUCLEOTIDE SEQUENCE [LARGE SCALE GENOMIC DNA]</scope>
    <source>
        <strain evidence="8 9">UKS-15</strain>
    </source>
</reference>
<dbReference type="InterPro" id="IPR008271">
    <property type="entry name" value="Ser/Thr_kinase_AS"/>
</dbReference>
<dbReference type="GO" id="GO:0005524">
    <property type="term" value="F:ATP binding"/>
    <property type="evidence" value="ECO:0007669"/>
    <property type="project" value="UniProtKB-UniRule"/>
</dbReference>
<evidence type="ECO:0000259" key="7">
    <source>
        <dbReference type="PROSITE" id="PS50011"/>
    </source>
</evidence>
<dbReference type="GO" id="GO:0004674">
    <property type="term" value="F:protein serine/threonine kinase activity"/>
    <property type="evidence" value="ECO:0007669"/>
    <property type="project" value="TreeGrafter"/>
</dbReference>
<dbReference type="Gene3D" id="3.30.200.20">
    <property type="entry name" value="Phosphorylase Kinase, domain 1"/>
    <property type="match status" value="1"/>
</dbReference>
<proteinExistence type="predicted"/>
<dbReference type="OrthoDB" id="9801841at2"/>
<dbReference type="PROSITE" id="PS00108">
    <property type="entry name" value="PROTEIN_KINASE_ST"/>
    <property type="match status" value="1"/>
</dbReference>
<dbReference type="Pfam" id="PF14559">
    <property type="entry name" value="TPR_19"/>
    <property type="match status" value="1"/>
</dbReference>
<dbReference type="PROSITE" id="PS50011">
    <property type="entry name" value="PROTEIN_KINASE_DOM"/>
    <property type="match status" value="1"/>
</dbReference>
<sequence length="947" mass="101786">MSDATSTGLYAQMDLAPGTLLAGRFRIERLLGVGGMGVVYRALDEALGVPVAVKLLRPEVAQRADAFERFRQELLLARQVSSPHVVRIHDIARHEFANGEARWLISMDLIEGEPLDHRIDRGPLAVDDAVRITRQVALGLEAAHARDVVHRDLKPANILIDADGNAYLTDFGVARSIASSTRGSTNSIVGTPDYLSPEQARGDPVGPRSDLYALGLILHEMLTGERAFASATAAEALAQRLVRSPPLVTTRRADTPSWLARLAERLLRPQPSHRLPDAAAVVRAIDRRELPRDPHRQWPWLAAAVVLMLAIAGGAFWRTHHAVPTDGAPAPSRPLDRVLLMPLEGAALSDTERVGLESVLRDALADAPGLARVDVDRTLQALGQLDATGRPTLESMRRAGAASRVVRLEVQPVAGAWRVVGEQDGGTDERLQGPRAATAGDALREWLRTPSAIDALGLTSAIPLRVPSADVVALRGAAEIARRSGHYDASLATLRQATANDRTDVGAWIRLAEVAQAVGEDDIATTAVTQAQRITGASSPRLAQRLAAMHSTLDGDSEAAARAWRQLFARSPSDTQVELQLARSQGAAGDFDTAIATLQHITSRDAQDARAWFELGKLSILKGDARPAVDDYLVRAQVLFNRGRSAYGAAEVVNALGVGYGRLGQTREAEEEYRRAVALRRAVGNRRGVATSLRNLANLLSQRGAFDEAASSLDDARRINVELNDRAGLAAVDNERGLLEEERGHYAASLDAFRLALQGFERAGDPHGVAQALNDIGFAQYQLGAYDDAQTYWQRAADAYHQLGDATGAIRTQQNLGLLEAARGRWSDAWQSQQAALAQARKRQMAEEAAVGLRNLAEVALARGDVAAALSNVAQARELFRERDDLRGSVDVLLLGVEARLDAGDTASAKRELDALRGDLAKASTEQRAIAGRLGALLAEASGDTRG</sequence>
<dbReference type="InterPro" id="IPR000719">
    <property type="entry name" value="Prot_kinase_dom"/>
</dbReference>
<keyword evidence="3 8" id="KW-0418">Kinase</keyword>
<dbReference type="InterPro" id="IPR011990">
    <property type="entry name" value="TPR-like_helical_dom_sf"/>
</dbReference>
<feature type="binding site" evidence="6">
    <location>
        <position position="54"/>
    </location>
    <ligand>
        <name>ATP</name>
        <dbReference type="ChEBI" id="CHEBI:30616"/>
    </ligand>
</feature>
<dbReference type="CDD" id="cd14014">
    <property type="entry name" value="STKc_PknB_like"/>
    <property type="match status" value="1"/>
</dbReference>
<keyword evidence="9" id="KW-1185">Reference proteome</keyword>
<dbReference type="PROSITE" id="PS50005">
    <property type="entry name" value="TPR"/>
    <property type="match status" value="1"/>
</dbReference>
<dbReference type="SUPFAM" id="SSF48452">
    <property type="entry name" value="TPR-like"/>
    <property type="match status" value="3"/>
</dbReference>